<feature type="compositionally biased region" description="Polar residues" evidence="1">
    <location>
        <begin position="418"/>
        <end position="428"/>
    </location>
</feature>
<evidence type="ECO:0000313" key="3">
    <source>
        <dbReference type="Proteomes" id="UP000635477"/>
    </source>
</evidence>
<feature type="region of interest" description="Disordered" evidence="1">
    <location>
        <begin position="184"/>
        <end position="204"/>
    </location>
</feature>
<dbReference type="Proteomes" id="UP000635477">
    <property type="component" value="Unassembled WGS sequence"/>
</dbReference>
<protein>
    <submittedName>
        <fullName evidence="2">Uncharacterized protein</fullName>
    </submittedName>
</protein>
<feature type="compositionally biased region" description="Polar residues" evidence="1">
    <location>
        <begin position="394"/>
        <end position="403"/>
    </location>
</feature>
<dbReference type="EMBL" id="JABEYC010000033">
    <property type="protein sequence ID" value="KAF4984125.1"/>
    <property type="molecule type" value="Genomic_DNA"/>
</dbReference>
<proteinExistence type="predicted"/>
<dbReference type="OrthoDB" id="5417628at2759"/>
<evidence type="ECO:0000256" key="1">
    <source>
        <dbReference type="SAM" id="MobiDB-lite"/>
    </source>
</evidence>
<sequence length="552" mass="60593">MALPEFRNIHGSFGLPTVTCFVPSLPPGTPFQISVHSWNTPNISQFTKSYTKHLSDVKYETRLFVDGRLVASTPLSRASSWPHVIANTFDPSKDGDLEPLKFPFFQQELLQQNHWSPADDLGRIKLVISEGFPRDSRSMPMERVHNVVAFSFQHAPQDILEGSGIAWPNPSMWHRAPYTRSMPVPSFSSNDAQSHAHSPRRHASGQLGVLPDLYDLSVPTVQGIMSDISTSHAAEEPAQASCTMPLPNTDEIPDCKDLINSFDDSNVCFDWTGKAGLTLNDIPQQSLATASNPSYDRNTCDNVDVSGHSYLTRDGSGHVLEDGRFANLAFSVDDEASAGNLKAPSNTPTTTEPNYCDLAVPFPFFPENTVYPEDFALSLTASLLNQPVPFQLQAPPTRTSTPEVRSRKENRKRHTTCPIPSSLSTGTTVGLGHQDQRKVSQQMYIPSGGGVPVPLVPRQTQSPQKLTHPELDQSTPYMGKFARSFSNISAQSSPRELANLDVNTVADKGTKRARHFTPGSAKTLEDDEVGHRRASPRIRLSPFAQDSPPSGQ</sequence>
<feature type="region of interest" description="Disordered" evidence="1">
    <location>
        <begin position="509"/>
        <end position="552"/>
    </location>
</feature>
<gene>
    <name evidence="2" type="ORF">FZEAL_618</name>
</gene>
<organism evidence="2 3">
    <name type="scientific">Fusarium zealandicum</name>
    <dbReference type="NCBI Taxonomy" id="1053134"/>
    <lineage>
        <taxon>Eukaryota</taxon>
        <taxon>Fungi</taxon>
        <taxon>Dikarya</taxon>
        <taxon>Ascomycota</taxon>
        <taxon>Pezizomycotina</taxon>
        <taxon>Sordariomycetes</taxon>
        <taxon>Hypocreomycetidae</taxon>
        <taxon>Hypocreales</taxon>
        <taxon>Nectriaceae</taxon>
        <taxon>Fusarium</taxon>
        <taxon>Fusarium staphyleae species complex</taxon>
    </lineage>
</organism>
<accession>A0A8H4UUE8</accession>
<reference evidence="2" key="1">
    <citation type="journal article" date="2020" name="BMC Genomics">
        <title>Correction to: Identification and distribution of gene clusters required for synthesis of sphingolipid metabolism inhibitors in diverse species of the filamentous fungus Fusarium.</title>
        <authorList>
            <person name="Kim H.S."/>
            <person name="Lohmar J.M."/>
            <person name="Busman M."/>
            <person name="Brown D.W."/>
            <person name="Naumann T.A."/>
            <person name="Divon H.H."/>
            <person name="Lysoe E."/>
            <person name="Uhlig S."/>
            <person name="Proctor R.H."/>
        </authorList>
    </citation>
    <scope>NUCLEOTIDE SEQUENCE</scope>
    <source>
        <strain evidence="2">NRRL 22465</strain>
    </source>
</reference>
<comment type="caution">
    <text evidence="2">The sequence shown here is derived from an EMBL/GenBank/DDBJ whole genome shotgun (WGS) entry which is preliminary data.</text>
</comment>
<name>A0A8H4UUE8_9HYPO</name>
<reference evidence="2" key="2">
    <citation type="submission" date="2020-05" db="EMBL/GenBank/DDBJ databases">
        <authorList>
            <person name="Kim H.-S."/>
            <person name="Proctor R.H."/>
            <person name="Brown D.W."/>
        </authorList>
    </citation>
    <scope>NUCLEOTIDE SEQUENCE</scope>
    <source>
        <strain evidence="2">NRRL 22465</strain>
    </source>
</reference>
<evidence type="ECO:0000313" key="2">
    <source>
        <dbReference type="EMBL" id="KAF4984125.1"/>
    </source>
</evidence>
<dbReference type="AlphaFoldDB" id="A0A8H4UUE8"/>
<keyword evidence="3" id="KW-1185">Reference proteome</keyword>
<feature type="compositionally biased region" description="Polar residues" evidence="1">
    <location>
        <begin position="186"/>
        <end position="196"/>
    </location>
</feature>
<feature type="region of interest" description="Disordered" evidence="1">
    <location>
        <begin position="391"/>
        <end position="430"/>
    </location>
</feature>